<dbReference type="GO" id="GO:0045944">
    <property type="term" value="P:positive regulation of transcription by RNA polymerase II"/>
    <property type="evidence" value="ECO:0007669"/>
    <property type="project" value="TreeGrafter"/>
</dbReference>
<keyword evidence="5" id="KW-1185">Reference proteome</keyword>
<proteinExistence type="predicted"/>
<dbReference type="InterPro" id="IPR036864">
    <property type="entry name" value="Zn2-C6_fun-type_DNA-bd_sf"/>
</dbReference>
<reference evidence="4" key="1">
    <citation type="submission" date="2023-01" db="EMBL/GenBank/DDBJ databases">
        <authorList>
            <person name="Van Ghelder C."/>
            <person name="Rancurel C."/>
        </authorList>
    </citation>
    <scope>NUCLEOTIDE SEQUENCE</scope>
    <source>
        <strain evidence="4">CNCM I-4278</strain>
    </source>
</reference>
<protein>
    <recommendedName>
        <fullName evidence="3">Zn(2)-C6 fungal-type domain-containing protein</fullName>
    </recommendedName>
</protein>
<evidence type="ECO:0000256" key="2">
    <source>
        <dbReference type="SAM" id="MobiDB-lite"/>
    </source>
</evidence>
<sequence length="660" mass="74391">MHEKKRRARTGCLTCRARRVKCDEQLPICKRCAAANTECAGYEQRRVIVCVNSPSNGQDINPAPARTPHQDPSPYSTVYMSDTAPSHLSHDRKPLISFPSSPRPSQNAGPGARHVLGYHQALLRTVPILFPTNHLHFWRDGLFQEAWGCEYLYLTLVALGNIHRAALMCDEREKANGLDMKITAVQLYVQALEDLEFHLEEAKQTPTLLVATLCLMAYFEALSGNIPAFIGRVQSAHHYFAAYLSKYSSMCGLENPHKEALDPLQDCFRCLGQTCYVALPLNRIHIIIEQYMATSQPGHREQDYRAFTVGEALQRLVGIISEDQQVKQLVWSPIATYARDTPIDAIRNVERKLREWKDCHLHLIPELDTDTALNTLLVYKWQSTPMPPPPYTITTRHSSVAAVHFNFYVARMKFALSSLGEDPENNQSTANFYFYEALRHAASHISRFSVASGIEDPYIPCESLNIGVLSVLHIIGLCSPQPSWLEWIKNSCDMIKQEGVIKGHTFATNLACLHAFEESRHGASLSIADRYPTPAERIICQLVPETDGRHFISYFAAPAGNLGTHHEGLSTYHVIGHARWACGGDESPCTPFIKMYGEEDVLLAPFSTDWLYSTQAVRDWTLWSQEKEFRMNRALQDHISGTRLLLAAGETTQRTDLLTR</sequence>
<keyword evidence="1" id="KW-0539">Nucleus</keyword>
<dbReference type="Gene3D" id="4.10.240.10">
    <property type="entry name" value="Zn(2)-C6 fungal-type DNA-binding domain"/>
    <property type="match status" value="1"/>
</dbReference>
<dbReference type="AlphaFoldDB" id="A0A9W4U144"/>
<dbReference type="PROSITE" id="PS00463">
    <property type="entry name" value="ZN2_CY6_FUNGAL_1"/>
    <property type="match status" value="1"/>
</dbReference>
<feature type="region of interest" description="Disordered" evidence="2">
    <location>
        <begin position="81"/>
        <end position="110"/>
    </location>
</feature>
<evidence type="ECO:0000256" key="1">
    <source>
        <dbReference type="ARBA" id="ARBA00023242"/>
    </source>
</evidence>
<dbReference type="PANTHER" id="PTHR37534:SF7">
    <property type="entry name" value="TRANSCRIPTIONAL ACTIVATOR PROTEIN UGA3"/>
    <property type="match status" value="1"/>
</dbReference>
<evidence type="ECO:0000313" key="5">
    <source>
        <dbReference type="Proteomes" id="UP001152607"/>
    </source>
</evidence>
<organism evidence="4 5">
    <name type="scientific">Periconia digitata</name>
    <dbReference type="NCBI Taxonomy" id="1303443"/>
    <lineage>
        <taxon>Eukaryota</taxon>
        <taxon>Fungi</taxon>
        <taxon>Dikarya</taxon>
        <taxon>Ascomycota</taxon>
        <taxon>Pezizomycotina</taxon>
        <taxon>Dothideomycetes</taxon>
        <taxon>Pleosporomycetidae</taxon>
        <taxon>Pleosporales</taxon>
        <taxon>Massarineae</taxon>
        <taxon>Periconiaceae</taxon>
        <taxon>Periconia</taxon>
    </lineage>
</organism>
<gene>
    <name evidence="4" type="ORF">PDIGIT_LOCUS29</name>
</gene>
<dbReference type="OrthoDB" id="2593732at2759"/>
<dbReference type="GO" id="GO:0000976">
    <property type="term" value="F:transcription cis-regulatory region binding"/>
    <property type="evidence" value="ECO:0007669"/>
    <property type="project" value="TreeGrafter"/>
</dbReference>
<dbReference type="GO" id="GO:0000981">
    <property type="term" value="F:DNA-binding transcription factor activity, RNA polymerase II-specific"/>
    <property type="evidence" value="ECO:0007669"/>
    <property type="project" value="InterPro"/>
</dbReference>
<dbReference type="SUPFAM" id="SSF57701">
    <property type="entry name" value="Zn2/Cys6 DNA-binding domain"/>
    <property type="match status" value="1"/>
</dbReference>
<dbReference type="PROSITE" id="PS50048">
    <property type="entry name" value="ZN2_CY6_FUNGAL_2"/>
    <property type="match status" value="1"/>
</dbReference>
<dbReference type="GO" id="GO:0005634">
    <property type="term" value="C:nucleus"/>
    <property type="evidence" value="ECO:0007669"/>
    <property type="project" value="TreeGrafter"/>
</dbReference>
<dbReference type="CDD" id="cd00067">
    <property type="entry name" value="GAL4"/>
    <property type="match status" value="1"/>
</dbReference>
<dbReference type="PANTHER" id="PTHR37534">
    <property type="entry name" value="TRANSCRIPTIONAL ACTIVATOR PROTEIN UGA3"/>
    <property type="match status" value="1"/>
</dbReference>
<dbReference type="InterPro" id="IPR001138">
    <property type="entry name" value="Zn2Cys6_DnaBD"/>
</dbReference>
<comment type="caution">
    <text evidence="4">The sequence shown here is derived from an EMBL/GenBank/DDBJ whole genome shotgun (WGS) entry which is preliminary data.</text>
</comment>
<accession>A0A9W4U144</accession>
<dbReference type="GO" id="GO:0008270">
    <property type="term" value="F:zinc ion binding"/>
    <property type="evidence" value="ECO:0007669"/>
    <property type="project" value="InterPro"/>
</dbReference>
<dbReference type="Pfam" id="PF00172">
    <property type="entry name" value="Zn_clus"/>
    <property type="match status" value="1"/>
</dbReference>
<feature type="domain" description="Zn(2)-C6 fungal-type" evidence="3">
    <location>
        <begin position="11"/>
        <end position="39"/>
    </location>
</feature>
<dbReference type="Proteomes" id="UP001152607">
    <property type="component" value="Unassembled WGS sequence"/>
</dbReference>
<evidence type="ECO:0000259" key="3">
    <source>
        <dbReference type="PROSITE" id="PS50048"/>
    </source>
</evidence>
<name>A0A9W4U144_9PLEO</name>
<evidence type="ECO:0000313" key="4">
    <source>
        <dbReference type="EMBL" id="CAI6226093.1"/>
    </source>
</evidence>
<dbReference type="SMART" id="SM00066">
    <property type="entry name" value="GAL4"/>
    <property type="match status" value="1"/>
</dbReference>
<feature type="compositionally biased region" description="Polar residues" evidence="2">
    <location>
        <begin position="98"/>
        <end position="108"/>
    </location>
</feature>
<dbReference type="EMBL" id="CAOQHR010000001">
    <property type="protein sequence ID" value="CAI6226093.1"/>
    <property type="molecule type" value="Genomic_DNA"/>
</dbReference>